<keyword evidence="2" id="KW-1185">Reference proteome</keyword>
<feature type="non-terminal residue" evidence="1">
    <location>
        <position position="1"/>
    </location>
</feature>
<sequence>SDIKNISLEYGNYISFLMNSNKKMIWRRYWVQILNNYMYIYDSEYKNKKSPLSRLNLGYIKAIGRTDPEQIYVSNGITVEFQNNYLSSETGEELIQNAKTIPLQFEFINNNEILVEDLVKKDESWSNWNLSIINDDFRIYCYADSKTDVVEWIETINKAKEINQ</sequence>
<accession>A0A1Y1V1W7</accession>
<dbReference type="OrthoDB" id="2108667at2759"/>
<protein>
    <recommendedName>
        <fullName evidence="3">PH domain-containing protein</fullName>
    </recommendedName>
</protein>
<comment type="caution">
    <text evidence="1">The sequence shown here is derived from an EMBL/GenBank/DDBJ whole genome shotgun (WGS) entry which is preliminary data.</text>
</comment>
<dbReference type="AlphaFoldDB" id="A0A1Y1V1W7"/>
<dbReference type="SUPFAM" id="SSF50729">
    <property type="entry name" value="PH domain-like"/>
    <property type="match status" value="1"/>
</dbReference>
<reference evidence="1 2" key="2">
    <citation type="submission" date="2016-08" db="EMBL/GenBank/DDBJ databases">
        <title>Pervasive Adenine N6-methylation of Active Genes in Fungi.</title>
        <authorList>
            <consortium name="DOE Joint Genome Institute"/>
            <person name="Mondo S.J."/>
            <person name="Dannebaum R.O."/>
            <person name="Kuo R.C."/>
            <person name="Labutti K."/>
            <person name="Haridas S."/>
            <person name="Kuo A."/>
            <person name="Salamov A."/>
            <person name="Ahrendt S.R."/>
            <person name="Lipzen A."/>
            <person name="Sullivan W."/>
            <person name="Andreopoulos W.B."/>
            <person name="Clum A."/>
            <person name="Lindquist E."/>
            <person name="Daum C."/>
            <person name="Ramamoorthy G.K."/>
            <person name="Gryganskyi A."/>
            <person name="Culley D."/>
            <person name="Magnuson J.K."/>
            <person name="James T.Y."/>
            <person name="O'Malley M.A."/>
            <person name="Stajich J.E."/>
            <person name="Spatafora J.W."/>
            <person name="Visel A."/>
            <person name="Grigoriev I.V."/>
        </authorList>
    </citation>
    <scope>NUCLEOTIDE SEQUENCE [LARGE SCALE GENOMIC DNA]</scope>
    <source>
        <strain evidence="2">finn</strain>
    </source>
</reference>
<evidence type="ECO:0008006" key="3">
    <source>
        <dbReference type="Google" id="ProtNLM"/>
    </source>
</evidence>
<dbReference type="Proteomes" id="UP000193719">
    <property type="component" value="Unassembled WGS sequence"/>
</dbReference>
<dbReference type="EMBL" id="MCFH01000047">
    <property type="protein sequence ID" value="ORX44178.1"/>
    <property type="molecule type" value="Genomic_DNA"/>
</dbReference>
<dbReference type="InterPro" id="IPR011993">
    <property type="entry name" value="PH-like_dom_sf"/>
</dbReference>
<gene>
    <name evidence="1" type="ORF">BCR36DRAFT_301924</name>
</gene>
<evidence type="ECO:0000313" key="2">
    <source>
        <dbReference type="Proteomes" id="UP000193719"/>
    </source>
</evidence>
<reference evidence="1 2" key="1">
    <citation type="submission" date="2016-08" db="EMBL/GenBank/DDBJ databases">
        <title>Genomes of anaerobic fungi encode conserved fungal cellulosomes for biomass hydrolysis.</title>
        <authorList>
            <consortium name="DOE Joint Genome Institute"/>
            <person name="Haitjema C.H."/>
            <person name="Gilmore S.P."/>
            <person name="Henske J.K."/>
            <person name="Solomon K.V."/>
            <person name="De Groot R."/>
            <person name="Kuo A."/>
            <person name="Mondo S.J."/>
            <person name="Salamov A.A."/>
            <person name="Labutti K."/>
            <person name="Zhao Z."/>
            <person name="Chiniquy J."/>
            <person name="Barry K."/>
            <person name="Brewer H.M."/>
            <person name="Purvine S.O."/>
            <person name="Wright A.T."/>
            <person name="Boxma B."/>
            <person name="Van Alen T."/>
            <person name="Hackstein J.H."/>
            <person name="Baker S.E."/>
            <person name="Grigoriev I.V."/>
            <person name="O'Malley M.A."/>
        </authorList>
    </citation>
    <scope>NUCLEOTIDE SEQUENCE [LARGE SCALE GENOMIC DNA]</scope>
    <source>
        <strain evidence="2">finn</strain>
    </source>
</reference>
<dbReference type="Gene3D" id="2.30.29.30">
    <property type="entry name" value="Pleckstrin-homology domain (PH domain)/Phosphotyrosine-binding domain (PTB)"/>
    <property type="match status" value="1"/>
</dbReference>
<name>A0A1Y1V1W7_9FUNG</name>
<dbReference type="STRING" id="1754191.A0A1Y1V1W7"/>
<proteinExistence type="predicted"/>
<organism evidence="1 2">
    <name type="scientific">Piromyces finnis</name>
    <dbReference type="NCBI Taxonomy" id="1754191"/>
    <lineage>
        <taxon>Eukaryota</taxon>
        <taxon>Fungi</taxon>
        <taxon>Fungi incertae sedis</taxon>
        <taxon>Chytridiomycota</taxon>
        <taxon>Chytridiomycota incertae sedis</taxon>
        <taxon>Neocallimastigomycetes</taxon>
        <taxon>Neocallimastigales</taxon>
        <taxon>Neocallimastigaceae</taxon>
        <taxon>Piromyces</taxon>
    </lineage>
</organism>
<evidence type="ECO:0000313" key="1">
    <source>
        <dbReference type="EMBL" id="ORX44178.1"/>
    </source>
</evidence>